<feature type="compositionally biased region" description="Polar residues" evidence="3">
    <location>
        <begin position="4535"/>
        <end position="4549"/>
    </location>
</feature>
<feature type="compositionally biased region" description="Polar residues" evidence="3">
    <location>
        <begin position="3057"/>
        <end position="3072"/>
    </location>
</feature>
<feature type="compositionally biased region" description="Basic and acidic residues" evidence="3">
    <location>
        <begin position="4120"/>
        <end position="4141"/>
    </location>
</feature>
<evidence type="ECO:0000313" key="4">
    <source>
        <dbReference type="EMBL" id="EAR88273.2"/>
    </source>
</evidence>
<feature type="compositionally biased region" description="Polar residues" evidence="3">
    <location>
        <begin position="3016"/>
        <end position="3028"/>
    </location>
</feature>
<proteinExistence type="predicted"/>
<feature type="compositionally biased region" description="Basic and acidic residues" evidence="3">
    <location>
        <begin position="4044"/>
        <end position="4053"/>
    </location>
</feature>
<dbReference type="PROSITE" id="PS50012">
    <property type="entry name" value="RCC1_3"/>
    <property type="match status" value="2"/>
</dbReference>
<dbReference type="InterPro" id="IPR000408">
    <property type="entry name" value="Reg_chr_condens"/>
</dbReference>
<evidence type="ECO:0000256" key="2">
    <source>
        <dbReference type="SAM" id="Coils"/>
    </source>
</evidence>
<feature type="compositionally biased region" description="Low complexity" evidence="3">
    <location>
        <begin position="4413"/>
        <end position="4427"/>
    </location>
</feature>
<feature type="compositionally biased region" description="Low complexity" evidence="3">
    <location>
        <begin position="3503"/>
        <end position="3513"/>
    </location>
</feature>
<feature type="compositionally biased region" description="Low complexity" evidence="3">
    <location>
        <begin position="4963"/>
        <end position="4980"/>
    </location>
</feature>
<gene>
    <name evidence="4" type="ORF">TTHERM_00024320</name>
</gene>
<feature type="compositionally biased region" description="Polar residues" evidence="3">
    <location>
        <begin position="3138"/>
        <end position="3158"/>
    </location>
</feature>
<name>Q22R49_TETTS</name>
<feature type="compositionally biased region" description="Acidic residues" evidence="3">
    <location>
        <begin position="4504"/>
        <end position="4518"/>
    </location>
</feature>
<feature type="compositionally biased region" description="Polar residues" evidence="3">
    <location>
        <begin position="4321"/>
        <end position="4332"/>
    </location>
</feature>
<feature type="region of interest" description="Disordered" evidence="3">
    <location>
        <begin position="4412"/>
        <end position="4451"/>
    </location>
</feature>
<feature type="compositionally biased region" description="Low complexity" evidence="3">
    <location>
        <begin position="4028"/>
        <end position="4040"/>
    </location>
</feature>
<feature type="repeat" description="RCC1" evidence="1">
    <location>
        <begin position="152"/>
        <end position="211"/>
    </location>
</feature>
<feature type="compositionally biased region" description="Polar residues" evidence="3">
    <location>
        <begin position="3976"/>
        <end position="4027"/>
    </location>
</feature>
<feature type="region of interest" description="Disordered" evidence="3">
    <location>
        <begin position="3220"/>
        <end position="3282"/>
    </location>
</feature>
<feature type="compositionally biased region" description="Low complexity" evidence="3">
    <location>
        <begin position="6610"/>
        <end position="6625"/>
    </location>
</feature>
<feature type="compositionally biased region" description="Low complexity" evidence="3">
    <location>
        <begin position="4620"/>
        <end position="4636"/>
    </location>
</feature>
<feature type="compositionally biased region" description="Polar residues" evidence="3">
    <location>
        <begin position="6152"/>
        <end position="6164"/>
    </location>
</feature>
<feature type="compositionally biased region" description="Basic and acidic residues" evidence="3">
    <location>
        <begin position="5366"/>
        <end position="5375"/>
    </location>
</feature>
<feature type="region of interest" description="Disordered" evidence="3">
    <location>
        <begin position="5306"/>
        <end position="5330"/>
    </location>
</feature>
<dbReference type="GeneID" id="7828766"/>
<evidence type="ECO:0000256" key="3">
    <source>
        <dbReference type="SAM" id="MobiDB-lite"/>
    </source>
</evidence>
<feature type="compositionally biased region" description="Polar residues" evidence="3">
    <location>
        <begin position="4382"/>
        <end position="4395"/>
    </location>
</feature>
<feature type="compositionally biased region" description="Polar residues" evidence="3">
    <location>
        <begin position="4302"/>
        <end position="4312"/>
    </location>
</feature>
<feature type="compositionally biased region" description="Low complexity" evidence="3">
    <location>
        <begin position="3521"/>
        <end position="3543"/>
    </location>
</feature>
<feature type="compositionally biased region" description="Low complexity" evidence="3">
    <location>
        <begin position="4885"/>
        <end position="4899"/>
    </location>
</feature>
<feature type="compositionally biased region" description="Polar residues" evidence="3">
    <location>
        <begin position="3555"/>
        <end position="3591"/>
    </location>
</feature>
<feature type="region of interest" description="Disordered" evidence="3">
    <location>
        <begin position="4813"/>
        <end position="4861"/>
    </location>
</feature>
<dbReference type="OrthoDB" id="61110at2759"/>
<feature type="compositionally biased region" description="Low complexity" evidence="3">
    <location>
        <begin position="3170"/>
        <end position="3184"/>
    </location>
</feature>
<feature type="compositionally biased region" description="Polar residues" evidence="3">
    <location>
        <begin position="4571"/>
        <end position="4581"/>
    </location>
</feature>
<feature type="region of interest" description="Disordered" evidence="3">
    <location>
        <begin position="5188"/>
        <end position="5220"/>
    </location>
</feature>
<feature type="compositionally biased region" description="Polar residues" evidence="3">
    <location>
        <begin position="5406"/>
        <end position="5422"/>
    </location>
</feature>
<feature type="compositionally biased region" description="Polar residues" evidence="3">
    <location>
        <begin position="3838"/>
        <end position="3847"/>
    </location>
</feature>
<feature type="compositionally biased region" description="Polar residues" evidence="3">
    <location>
        <begin position="4187"/>
        <end position="4236"/>
    </location>
</feature>
<feature type="compositionally biased region" description="Polar residues" evidence="3">
    <location>
        <begin position="3645"/>
        <end position="3670"/>
    </location>
</feature>
<feature type="compositionally biased region" description="Low complexity" evidence="3">
    <location>
        <begin position="5511"/>
        <end position="5528"/>
    </location>
</feature>
<feature type="compositionally biased region" description="Polar residues" evidence="3">
    <location>
        <begin position="3685"/>
        <end position="3697"/>
    </location>
</feature>
<feature type="coiled-coil region" evidence="2">
    <location>
        <begin position="3086"/>
        <end position="3136"/>
    </location>
</feature>
<feature type="compositionally biased region" description="Basic and acidic residues" evidence="3">
    <location>
        <begin position="5248"/>
        <end position="5267"/>
    </location>
</feature>
<feature type="compositionally biased region" description="Polar residues" evidence="3">
    <location>
        <begin position="4608"/>
        <end position="4619"/>
    </location>
</feature>
<feature type="compositionally biased region" description="Low complexity" evidence="3">
    <location>
        <begin position="4056"/>
        <end position="4088"/>
    </location>
</feature>
<feature type="compositionally biased region" description="Polar residues" evidence="3">
    <location>
        <begin position="4754"/>
        <end position="4775"/>
    </location>
</feature>
<feature type="region of interest" description="Disordered" evidence="3">
    <location>
        <begin position="4754"/>
        <end position="4780"/>
    </location>
</feature>
<feature type="compositionally biased region" description="Polar residues" evidence="3">
    <location>
        <begin position="1331"/>
        <end position="1354"/>
    </location>
</feature>
<dbReference type="InParanoid" id="Q22R49"/>
<dbReference type="InterPro" id="IPR009091">
    <property type="entry name" value="RCC1/BLIP-II"/>
</dbReference>
<feature type="region of interest" description="Disordered" evidence="3">
    <location>
        <begin position="5095"/>
        <end position="5120"/>
    </location>
</feature>
<feature type="region of interest" description="Disordered" evidence="3">
    <location>
        <begin position="3008"/>
        <end position="3029"/>
    </location>
</feature>
<feature type="region of interest" description="Disordered" evidence="3">
    <location>
        <begin position="4502"/>
        <end position="4648"/>
    </location>
</feature>
<feature type="compositionally biased region" description="Polar residues" evidence="3">
    <location>
        <begin position="4875"/>
        <end position="4884"/>
    </location>
</feature>
<feature type="compositionally biased region" description="Low complexity" evidence="3">
    <location>
        <begin position="4550"/>
        <end position="4560"/>
    </location>
</feature>
<reference evidence="5" key="1">
    <citation type="journal article" date="2006" name="PLoS Biol.">
        <title>Macronuclear genome sequence of the ciliate Tetrahymena thermophila, a model eukaryote.</title>
        <authorList>
            <person name="Eisen J.A."/>
            <person name="Coyne R.S."/>
            <person name="Wu M."/>
            <person name="Wu D."/>
            <person name="Thiagarajan M."/>
            <person name="Wortman J.R."/>
            <person name="Badger J.H."/>
            <person name="Ren Q."/>
            <person name="Amedeo P."/>
            <person name="Jones K.M."/>
            <person name="Tallon L.J."/>
            <person name="Delcher A.L."/>
            <person name="Salzberg S.L."/>
            <person name="Silva J.C."/>
            <person name="Haas B.J."/>
            <person name="Majoros W.H."/>
            <person name="Farzad M."/>
            <person name="Carlton J.M."/>
            <person name="Smith R.K. Jr."/>
            <person name="Garg J."/>
            <person name="Pearlman R.E."/>
            <person name="Karrer K.M."/>
            <person name="Sun L."/>
            <person name="Manning G."/>
            <person name="Elde N.C."/>
            <person name="Turkewitz A.P."/>
            <person name="Asai D.J."/>
            <person name="Wilkes D.E."/>
            <person name="Wang Y."/>
            <person name="Cai H."/>
            <person name="Collins K."/>
            <person name="Stewart B.A."/>
            <person name="Lee S.R."/>
            <person name="Wilamowska K."/>
            <person name="Weinberg Z."/>
            <person name="Ruzzo W.L."/>
            <person name="Wloga D."/>
            <person name="Gaertig J."/>
            <person name="Frankel J."/>
            <person name="Tsao C.-C."/>
            <person name="Gorovsky M.A."/>
            <person name="Keeling P.J."/>
            <person name="Waller R.F."/>
            <person name="Patron N.J."/>
            <person name="Cherry J.M."/>
            <person name="Stover N.A."/>
            <person name="Krieger C.J."/>
            <person name="del Toro C."/>
            <person name="Ryder H.F."/>
            <person name="Williamson S.C."/>
            <person name="Barbeau R.A."/>
            <person name="Hamilton E.P."/>
            <person name="Orias E."/>
        </authorList>
    </citation>
    <scope>NUCLEOTIDE SEQUENCE [LARGE SCALE GENOMIC DNA]</scope>
    <source>
        <strain evidence="5">SB210</strain>
    </source>
</reference>
<feature type="compositionally biased region" description="Polar residues" evidence="3">
    <location>
        <begin position="6209"/>
        <end position="6229"/>
    </location>
</feature>
<feature type="compositionally biased region" description="Basic and acidic residues" evidence="3">
    <location>
        <begin position="4160"/>
        <end position="4186"/>
    </location>
</feature>
<feature type="compositionally biased region" description="Polar residues" evidence="3">
    <location>
        <begin position="5473"/>
        <end position="5491"/>
    </location>
</feature>
<feature type="compositionally biased region" description="Polar residues" evidence="3">
    <location>
        <begin position="4272"/>
        <end position="4295"/>
    </location>
</feature>
<dbReference type="HOGENOM" id="CLU_222898_0_0_1"/>
<dbReference type="SUPFAM" id="SSF50985">
    <property type="entry name" value="RCC1/BLIP-II"/>
    <property type="match status" value="1"/>
</dbReference>
<feature type="region of interest" description="Disordered" evidence="3">
    <location>
        <begin position="999"/>
        <end position="1046"/>
    </location>
</feature>
<feature type="compositionally biased region" description="Polar residues" evidence="3">
    <location>
        <begin position="1263"/>
        <end position="1278"/>
    </location>
</feature>
<feature type="compositionally biased region" description="Polar residues" evidence="3">
    <location>
        <begin position="1307"/>
        <end position="1317"/>
    </location>
</feature>
<keyword evidence="2" id="KW-0175">Coiled coil</keyword>
<feature type="region of interest" description="Disordered" evidence="3">
    <location>
        <begin position="5738"/>
        <end position="5763"/>
    </location>
</feature>
<feature type="compositionally biased region" description="Polar residues" evidence="3">
    <location>
        <begin position="3392"/>
        <end position="3445"/>
    </location>
</feature>
<evidence type="ECO:0000313" key="5">
    <source>
        <dbReference type="Proteomes" id="UP000009168"/>
    </source>
</evidence>
<dbReference type="EMBL" id="GG662845">
    <property type="protein sequence ID" value="EAR88273.2"/>
    <property type="molecule type" value="Genomic_DNA"/>
</dbReference>
<feature type="compositionally biased region" description="Acidic residues" evidence="3">
    <location>
        <begin position="3748"/>
        <end position="3759"/>
    </location>
</feature>
<feature type="compositionally biased region" description="Polar residues" evidence="3">
    <location>
        <begin position="3768"/>
        <end position="3818"/>
    </location>
</feature>
<feature type="compositionally biased region" description="Basic and acidic residues" evidence="3">
    <location>
        <begin position="5866"/>
        <end position="5886"/>
    </location>
</feature>
<feature type="compositionally biased region" description="Low complexity" evidence="3">
    <location>
        <begin position="5355"/>
        <end position="5365"/>
    </location>
</feature>
<keyword evidence="5" id="KW-1185">Reference proteome</keyword>
<feature type="compositionally biased region" description="Low complexity" evidence="3">
    <location>
        <begin position="4836"/>
        <end position="4845"/>
    </location>
</feature>
<feature type="compositionally biased region" description="Basic and acidic residues" evidence="3">
    <location>
        <begin position="3544"/>
        <end position="3554"/>
    </location>
</feature>
<feature type="region of interest" description="Disordered" evidence="3">
    <location>
        <begin position="5594"/>
        <end position="5641"/>
    </location>
</feature>
<feature type="compositionally biased region" description="Low complexity" evidence="3">
    <location>
        <begin position="4582"/>
        <end position="4607"/>
    </location>
</feature>
<feature type="region of interest" description="Disordered" evidence="3">
    <location>
        <begin position="4272"/>
        <end position="4395"/>
    </location>
</feature>
<feature type="region of interest" description="Disordered" evidence="3">
    <location>
        <begin position="6197"/>
        <end position="6229"/>
    </location>
</feature>
<feature type="compositionally biased region" description="Polar residues" evidence="3">
    <location>
        <begin position="5376"/>
        <end position="5391"/>
    </location>
</feature>
<feature type="compositionally biased region" description="Low complexity" evidence="3">
    <location>
        <begin position="248"/>
        <end position="257"/>
    </location>
</feature>
<dbReference type="eggNOG" id="ENOG502S6BV">
    <property type="taxonomic scope" value="Eukaryota"/>
</dbReference>
<feature type="compositionally biased region" description="Basic and acidic residues" evidence="3">
    <location>
        <begin position="1231"/>
        <end position="1261"/>
    </location>
</feature>
<feature type="compositionally biased region" description="Polar residues" evidence="3">
    <location>
        <begin position="3857"/>
        <end position="3921"/>
    </location>
</feature>
<feature type="compositionally biased region" description="Polar residues" evidence="3">
    <location>
        <begin position="3464"/>
        <end position="3482"/>
    </location>
</feature>
<protein>
    <submittedName>
        <fullName evidence="4">Chromosome condensation regulator repeat protein</fullName>
    </submittedName>
</protein>
<feature type="compositionally biased region" description="Low complexity" evidence="3">
    <location>
        <begin position="4333"/>
        <end position="4347"/>
    </location>
</feature>
<feature type="region of interest" description="Disordered" evidence="3">
    <location>
        <begin position="6130"/>
        <end position="6167"/>
    </location>
</feature>
<feature type="compositionally biased region" description="Polar residues" evidence="3">
    <location>
        <begin position="3713"/>
        <end position="3740"/>
    </location>
</feature>
<feature type="region of interest" description="Disordered" evidence="3">
    <location>
        <begin position="5246"/>
        <end position="5269"/>
    </location>
</feature>
<feature type="compositionally biased region" description="Polar residues" evidence="3">
    <location>
        <begin position="5432"/>
        <end position="5450"/>
    </location>
</feature>
<feature type="compositionally biased region" description="Polar residues" evidence="3">
    <location>
        <begin position="5194"/>
        <end position="5220"/>
    </location>
</feature>
<evidence type="ECO:0000256" key="1">
    <source>
        <dbReference type="PROSITE-ProRule" id="PRU00235"/>
    </source>
</evidence>
<dbReference type="STRING" id="312017.Q22R49"/>
<dbReference type="Proteomes" id="UP000009168">
    <property type="component" value="Unassembled WGS sequence"/>
</dbReference>
<feature type="compositionally biased region" description="Polar residues" evidence="3">
    <location>
        <begin position="4142"/>
        <end position="4159"/>
    </location>
</feature>
<accession>Q22R49</accession>
<organism evidence="4 5">
    <name type="scientific">Tetrahymena thermophila (strain SB210)</name>
    <dbReference type="NCBI Taxonomy" id="312017"/>
    <lineage>
        <taxon>Eukaryota</taxon>
        <taxon>Sar</taxon>
        <taxon>Alveolata</taxon>
        <taxon>Ciliophora</taxon>
        <taxon>Intramacronucleata</taxon>
        <taxon>Oligohymenophorea</taxon>
        <taxon>Hymenostomatida</taxon>
        <taxon>Tetrahymenina</taxon>
        <taxon>Tetrahymenidae</taxon>
        <taxon>Tetrahymena</taxon>
    </lineage>
</organism>
<dbReference type="Gene3D" id="2.130.10.30">
    <property type="entry name" value="Regulator of chromosome condensation 1/beta-lactamase-inhibitor protein II"/>
    <property type="match status" value="1"/>
</dbReference>
<feature type="region of interest" description="Disordered" evidence="3">
    <location>
        <begin position="5355"/>
        <end position="5528"/>
    </location>
</feature>
<feature type="compositionally biased region" description="Low complexity" evidence="3">
    <location>
        <begin position="1008"/>
        <end position="1019"/>
    </location>
</feature>
<feature type="compositionally biased region" description="Polar residues" evidence="3">
    <location>
        <begin position="4813"/>
        <end position="4826"/>
    </location>
</feature>
<feature type="region of interest" description="Disordered" evidence="3">
    <location>
        <begin position="3138"/>
        <end position="3191"/>
    </location>
</feature>
<feature type="compositionally biased region" description="Polar residues" evidence="3">
    <location>
        <begin position="3931"/>
        <end position="3968"/>
    </location>
</feature>
<feature type="compositionally biased region" description="Low complexity" evidence="3">
    <location>
        <begin position="5392"/>
        <end position="5405"/>
    </location>
</feature>
<feature type="region of interest" description="Disordered" evidence="3">
    <location>
        <begin position="3344"/>
        <end position="3482"/>
    </location>
</feature>
<feature type="compositionally biased region" description="Polar residues" evidence="3">
    <location>
        <begin position="3617"/>
        <end position="3637"/>
    </location>
</feature>
<feature type="compositionally biased region" description="Basic and acidic residues" evidence="3">
    <location>
        <begin position="3047"/>
        <end position="3056"/>
    </location>
</feature>
<feature type="compositionally biased region" description="Polar residues" evidence="3">
    <location>
        <begin position="4355"/>
        <end position="4367"/>
    </location>
</feature>
<dbReference type="KEGG" id="tet:TTHERM_00024320"/>
<feature type="compositionally biased region" description="Low complexity" evidence="3">
    <location>
        <begin position="3592"/>
        <end position="3608"/>
    </location>
</feature>
<dbReference type="RefSeq" id="XP_001008518.2">
    <property type="nucleotide sequence ID" value="XM_001008518.2"/>
</dbReference>
<feature type="compositionally biased region" description="Polar residues" evidence="3">
    <location>
        <begin position="3249"/>
        <end position="3260"/>
    </location>
</feature>
<dbReference type="Pfam" id="PF13540">
    <property type="entry name" value="RCC1_2"/>
    <property type="match status" value="1"/>
</dbReference>
<feature type="region of interest" description="Disordered" evidence="3">
    <location>
        <begin position="5852"/>
        <end position="5886"/>
    </location>
</feature>
<feature type="compositionally biased region" description="Polar residues" evidence="3">
    <location>
        <begin position="3344"/>
        <end position="3365"/>
    </location>
</feature>
<feature type="compositionally biased region" description="Polar residues" evidence="3">
    <location>
        <begin position="6636"/>
        <end position="6650"/>
    </location>
</feature>
<sequence>MYSTQQQKDYPLENSNQGATRTFLDQIKLSSHIIYLTNDGWSWNLGDQLKDNKRLEQEQDVNELFITQPIELEGIKNSKVVKLQANRTVQIALTESGKVYVKGSDRNSTGILGLGEDVQESREFKQIAAFQNKKIKQISLGLNHAAAIDDSDNLYIWGSGSNGQLAKVNSSTESVKEMSFSLPSRVELEEMINNVKDVICNHTSTTVLTKNGLIFILGEYTQLVEEKDQAQEIKQIWSKSQSQKDVNKQQAGGANQKKQQEGGSPKLNSKKKQKNQIQYSWQTFVKVITQGEWGGCALTKKGDIVFFNKFFQTEKLGGKSQFTDVFANKEKMFALQSDSLLEWDFGFILKNGFFQNNKRTNIDRKLDVKFYPPKIHQFTQSVKQAKLVLSQNNSQVALNVETDGGDVFVEKNNIFSQNRQRNNSDLSNKLNSSYMLNASQNRLNNINQSMFSNNLPRGLQSPSSFLGTSGEYKHNFFSPESSDVYQKFLAAGNNANIATLPYSSGKGFLGTQNDSGKKSYLNFGLNTYRNNNMNDNHFKQNNLAGADFEKRINQEMRRLNQNTYIPQMHDKSIDYQGKRVNTDESYMFEELQLPSRLKTLTDLHTQIGSHFRERVHEVQSTINKTAYNKRHGFSPLKNNYQNQETINPSRSKLRIESYQKGNQQVFESDEQGRVKRSKLMTAGEFDQKWKELNRKSQSKGKHIQTYKSSKDLNYFLQLIQSGKSHFDLYEKNHHSTPPKGNRDTSFFANTKYGYNDYQRGFSPDKNNNWSPLTISREQYNQLKQQKASFLQQWQSAGNDKFKQEQVLKNNNQFIDNWMNFNNYYDNQNKSSSNLGNSYYDDPYTGSLLSKSRSNPFYQNFQQQIHANDKLNIFGGLGEGKYNGGFARGASNNRQVSSHHRNNSSNLNHSISALSGSQLNIGSRNQLKQIQFIDANGMKIKLPQNQPIKSKNNLNESVISGRSNNKVLNDSIHAASERKIRMLDNKNDFEKQWDALNKSRDKSREEYLNRSQKSNSRNNSFYSDQKANRSRSNSNTGSQRNFDKQNNSSIAYQKQVVPSSFLGGLQDPTQRGQSYFDALKPINTEGLETNSVFSSKPHGLPKYNQSINNSKNLTNQSKEYVPYQGDHNFQLDFNQLGSHNNQSPRFHQNRHQYIQNSPERLNRSYDPNLSNSYQQFKSRRGSFGLESEEQDLNQNKSSFATGGNFSQNRNNSTERRYKDLQSQFESQLSENQKLKDMLKKQEEQDKRANKKTAERQKSKKDGNTVLTEGSMNLSSSENEQGQDDNIDPSLLSKEELSKRQRREERALQQKQKNNSIPDIQNDEDEEQLGFEFNNSKPQNMQKSLRQMQPGRSHSNISDKDSQNNIPQESKKIKKIVGYDKNGKAILEIVDEEDEDVKRKNNKDQKQKDRLSEKIVGYEEDGTPVIEESSGKIVQKVIGQDENGQPITIDVFEDDEDSLKKSKRKQQPGQENVIQKVVGFDDQGRPIIQEIVLDQNGNQQNINTRGFLSKDEVLSEPEAKLMEKIIGFDQKGKPIVQQIVAKVVKKVIGYDKQGKPIIEDILIENDENGEQIKKSQQLTNSAEPAKETFQKVVGYDSKGRPIVEDVFVDEDGVLRSVKNTATPKDVSEKIIGYDKKGKPIVEQIQAKIVQQVVGYDRSGNPIVEEILVQETDPKNKSQQGAGSQPIQKIVGYDKNGKPIVEESTGKILSKVVGYDKQGRPIVEEIFVDDEDLKKNKNKGAAGNDEDDQLRVIQKVIGYDEKGRPIVEKVVLDQNQDQKPEYIQIEQIIGYDNKGNPIVESKAAQIMKQIVGYDAQGNPIIQDVLEYEEDIKKRRPGMDNSQTFQKVVGYDQDGKPIIEESQGKIIQTIVGYDKNGQPLIEEIFVDNNDLKAKNLDEYNPQSQDRVVQKVVGYDKQGRPLIEKVVISNEARESPKIQKMQKVVGYDDNGNAVVKNTKAQITKQVVGYDSQGNPIIEEVLEDEQAVLNKRQGIDQSKTFEKIIGYDINGKPIVEVSQGKIIQQIVGYDEKGRPIIQEVFVDNKDLKQSDDVNKSQSRIVQNVVGYDKDGRPLIEKVIVNQNKEETPKAQIIQKVVGYDGKGQPIIENTKAQITKQIIGYDQQGNPIIEEVLEDEDQIKKNKKGLDNGQTVQKIIGYDQNGEPIVELSQGKIIQRVAGYDENGRPIIEEIFIDNKDLVQQNQNLPRVIQKVVGYDQEGRPLIEKIIHDGDQQEEHQLQRIQKVIGYDENGKLITKNTVAQISKQIVGYDSQGNPIIEEVLQDEEEIKKRKPGFDNGQLIEKIVGYDSNGEPIIEISQGKIIQKIAGYDEKGRPIIEEIFVDNKDLQQKEKNVAAFIDQGRVVQKVIGYDANGRPIIQKTVVFNDPKDSNQSQYQTLEKVIGVDQNGKPIIEKVQGKITKQLIGYDSQGRPIVEEILEDQHDLKRKAAQNQTIQKVVGYDKNDNPIIEEVKGKIVQKVVGYDDQGRAIVEEIIIDEDNLKKNRSKSNQKGRYINKIDHYDEHGRPVVQKVFVADEEASTAPIHSVEKVIGINEKGEPIIVKSNATITKQFVGYDNQGNKVFADVLVDDNKKAEQDQVQTIQKIVGFDKKGKPIVEQVLGKIVQQVVGYDDEGRPIVEEILIDQDELKKSKNQRSQEGGRYVQKVVSYDENGRPIIEKILVNDQALAAVTPPVQVFEKVVGVDSNGDPIIVKSKACISKQIVGYDQNGNPIFEDILEDEDQIKRKANQQGQGVQAIQKVIGYDKNGEPITEECIAKIVQKVVGYDDSGRPIVEQILIEESDIQKENNLNDQSVRIIQKVVGFDNQGRPIVEKIVVDNGEQQGKTVEKPVNKKIVYDQNGKPKLVASQEGKITKQIVGYDDFGVPVIEEILEDQNSRTQQPQIMEKIIAYDKNGNPIIEQCLGKIVQQVVGYDKNGIPIIQEVLIDEEDLKRQDLVGRGSASTNGRIMQKVVGYDNQGRPIIERIYVEQDDRKNIEKGKKNKSNFLQQDEEEIASDFDKKRQNASKNNSLNKSQPINFDLQEELESQLRKEIEDLSSRHSDLKKSQNLTYSSIDHNLSQSPEKKRNKDSALIQQEKLAEEQRQQEEMLKRLQQEEMEQQRIMAEQEQLQKIQQLEKQKMFEKQQQIVQRLSSQTPKSQKNNNSLRLSQEVKKNKSNINLDNSRGSLNNSRSNTPKSNSLRFSDICNNFNNQMKKTHLNEQTKALERNTGLRISQYADQNRSRSSINNSRGSMNNSNMQSKSPVNTKKSMFSPFPDNNKKSSNDILPDELKNQPYHNLKKSQESINKSFNEVSDPNFIKSPISPILPPSTQQQKQKAHFFGQAASIASAVSPSNKSQGAYLNPNTPSVNLSETNFEGGIQQQGGNFSNTGQGIKSPFLSPINRTSLNSQKQSIDFKNNQSPNNTFKQQKSQNLSGAQNDLSPSQQKIASELSPSQKPPIGQQKQPSQRRDNEQLQNSQNTRDSQNLSAQSPSLAQNDRNLLIRHAVSQQVDQSASSLQSSQVKDFQQQGNQKSNISSQLQQQQQQQYQNQESLQKKGSQDDLRSSGNQLDQYYHSSKQITKQPSQQELTKQSKQSQDDNLSQSKQISQQSNNSTKQQKSIEKSLSRDSSSPITRQQTAQNAQSKQNSIKEKDSNSPSSQMKLSGTYSLKQSGDLKTQKQPGILTIEDNQEEIEQSNSQNTKQNKLSVQPIEAHKRQSFGIYDSNSNDGNLSSRKTTEVQQSPVFNQNEQKIIFAQDDQIEDDNEDDQDNDRVKKQKYSPSSQIEKQQSDNNIKQSQTVQDKKQQSQNPQDKSQGNYGNQKSKQSNPSQDEIQQYEDEEVEELEFVQSSKNNNNSRIKQNREETPKETQNAQNVIQNDESDNFEQGQNKQVTRSKSPQQNNLGQQMRQSSSSVNQDQTKQSQNILKDQQPQRGRDREDQNIQKTQNISRSKSPSSGSVQNQQINKQDSRENPTQNINKQRSKEYETQNNSIKSSSKSPQNNLQRQQLSKQASNQDTRENPIQNISKQRSNDLQSKVVSNLSRSKSPSSSSDENQQIKREKSLLKDQQTYKGSQQQQQQQQSSLEISQQNKPQLQVQQQNSKDLEQETNQPIKGINAEEKEITPSSQNQNKDQKWKLAEKKQDGKQSFEQFKKQLSQNSAHTPQSVSSPTDKPKNFEDYQKQSSKRDESPLEQKKVQESTNQSYISREKQASQSSKHQSPSQRIPSGTAAQNNSKNNTQENELIEQNQKLEQEGLVISDVIDTQDQIETNRNISARQILNTQNSRHDTSPMQRHQSPSISQNVTQEEQVKRNLPQNQYQSGNQDKQDEAIPSQISQKRSVSPKQLSQNLEQQTQQVNSNKLRDSGLIQQKQVETSQQGLKGKYTPRSSESSSPLNSFPNQANSDSENLQQQYNDEALKIEDLQSSKQQSQRVQQNNQKGIQKQSSTSSSKERQKQNLQVDSNLELQKQNQIVVSPNFQQGQVIQSPNFQQAQLTQSQTGKEILPLKQQGKSGNIYEEDQQGNDQSDDFSSDNRLSPLEQKNKDLIKNTQSIPKNNQASTFSNNSNRQSQNEESQHQREPYQQLKQNRTGEFIQQNQQPQVTQNTNRTSRSPSTSRVSPHQATQQNVSPKINNKQGGQMNNNQQKSSQVSIRGERSNLSPRMSQENIIEQQNGDSSFEQINEILNEKREQVQQQQKNTDRNRIASIVSNMNNSSNNITQLNPTGTLNTQNIPTVQTSYSPRSQHQGSQNYNIYTQVQQDAVISPRIQQNSQQSFNQRTSRGNSQTSLPLIPPEIQDEKYRVLRESALGSIVQKKEERDSQVFNLVKNSGYSSPNPSFHQQVQEEELRQQQSQNLNRQFEGEEESNSDVPSNLRNSLNQQSIYSTGLLKQNSPSRKMSNSLSQLQQQPQQILNESELTGNINNSNYTGGFESASQSQSGVNNQNAALAKEIMRRSANLRDQEKLIHKDKDKFLQKSSRSNSQNSNSIHQSLQSPQQNNVVFNSQVGQVSAILDERSQISGAAFMGSQSIPFNDNSQVFANQENLHSQNLKNSQNQQYAQHPLQQAIQNIGGSIIERQELQNESNNFTTLTQSGNKQAIPRVHSRNVSRSNVALENDQIQSNDQTSQNEQEEIDPTNIYQAYRMKNPRSSSSIGQNISPKTYVEHANMNQAIQEQQYIEKVQTINEEQKRLQNLKQQEQQYNPNAQQSSNDQVYENQSGQFAGNNQDNKQSNNVDISSDEELDKEYATIEEAQQALMRSQQRKLEKFQNKKQEAQQRKDSDEILFYSGIEESQRAKQDHISHKEHEDWLRKQEVIEKEQYKQKQQQMLKEQQNKQKTPQQQLYDHHDDQLESQLHQQAEQYLQNTYGDKLNLNQNSNNQNKDRLNKQQDKSANNSQNPLSNQGLGSDQKSSSLQISQSQNKNTSSEITFLNSNQDNSGHKDDKEIQSATFAVQSNNQQASSPIQQKEKQNSHKQQNEAVPTFGDYDGSSQRSTSRKNSLNQNNNESKFKQEDQNESQAQRDFSRKNSQQNEQFNQSRQQQQKQNENLLDDDFVYLSNSNQIKKSPPGSIYQIIEKQKQDIEQNKQMSEQNKKATLLPVQQGQKLSFQDYKSQQNPNQQHKQSPTFNQMPQEEQDQNSNKQLGSQHNYNNSVTTCQFNNPVSLQNSQLGIEPHSEDPQYDLDLFRIKPNQNKQRQENSKQEFGRESFGNNNEGDILSDEQIIQNFNENIAPRAINKQLPPNSNSSRGKTIAQAYEESSEAHNTSYYSQHFQKTEESLDDNSIQNYSQFRPFYDKAQGDESSAININYTPDKQNASRTQFSANQFQTSYYQSPSMNLSRGYKQASLDPLQIQGNRQQLEQLIASQRAQTERNFHHSASLNDNKSKGFQSDRNENEHKSFGDYKNQKTRDQVIAELYQKEVGQMQQNVLQKIYDHSKDISQSFSKSRGSDINYNPFLKSTSNQKDMSILDKSIFNKLSSEKQICVVIAMKLEKFQLKRKFHAFQNMKVKTQMATKRESFSNMHFRQKQQIAKVIYQTLQNNLKKQYLDFFIRLRKNLILQNVNMGQYSQRSQQQINSQDQIDFKNLTREQQFLYHSIGHFSKTINKLKQGRLRNAFDQILYSYSSLRPTIDQNQFFLSQRNQNLRQPIFYTDGNEVSDPQTPERKSRSMKNNKGLQRATSDSPERLAKIQQQVRNSQKQNSFKQPLQLHKMNEDEQQYQQDNNNQSFSENQANNEPFNYSNKQSQQLGSQIENLYFSKKTTDSQASIRQIYNLNDHSKGYKFQMNEFESNLESPHDRNTEDNDYRPQYAPAYADPKEFQPDTQYIRNLSQDDLLLIEELYKNNNANPNLLRPLTGSQYQQKHQSHGSRMDYSDFDQHSQHNEQEKHQFEKYLNQFNLSMSQNQSISHTPYQQPYQSNNLRNSASLKQHNLQNLYNVQIADYQVDDDNSLNQGEPHHMQNQQFQHSYTLPTEQMKLLNQSQQYAFIPESLQPGYMHKYANKLLKIPAIVNYTDLRSSMTGDKKMNEQSLNNPPAQYLPGYEKVINAQKQAIAKSFKKLHNEKVTGKEISLNPNQSLMNSTSVLSPSQRGLMSSQSMYITNLNQSSYQSPRQSMVAMNASNRLYGIAVQKQQQQQQQQQSQQQSTTGSKRLISPDNKSYSLRRSGGQFN</sequence>
<feature type="compositionally biased region" description="Low complexity" evidence="3">
    <location>
        <begin position="5308"/>
        <end position="5328"/>
    </location>
</feature>
<feature type="region of interest" description="Disordered" evidence="3">
    <location>
        <begin position="6609"/>
        <end position="6650"/>
    </location>
</feature>
<feature type="compositionally biased region" description="Polar residues" evidence="3">
    <location>
        <begin position="1219"/>
        <end position="1230"/>
    </location>
</feature>
<feature type="region of interest" description="Disordered" evidence="3">
    <location>
        <begin position="5673"/>
        <end position="5698"/>
    </location>
</feature>
<feature type="region of interest" description="Disordered" evidence="3">
    <location>
        <begin position="3503"/>
        <end position="4236"/>
    </location>
</feature>
<feature type="compositionally biased region" description="Polar residues" evidence="3">
    <location>
        <begin position="4428"/>
        <end position="4437"/>
    </location>
</feature>
<feature type="compositionally biased region" description="Acidic residues" evidence="3">
    <location>
        <begin position="3823"/>
        <end position="3834"/>
    </location>
</feature>
<feature type="compositionally biased region" description="Low complexity" evidence="3">
    <location>
        <begin position="3233"/>
        <end position="3248"/>
    </location>
</feature>
<feature type="compositionally biased region" description="Polar residues" evidence="3">
    <location>
        <begin position="4900"/>
        <end position="4929"/>
    </location>
</feature>
<feature type="compositionally biased region" description="Polar residues" evidence="3">
    <location>
        <begin position="1020"/>
        <end position="1046"/>
    </location>
</feature>
<feature type="region of interest" description="Disordered" evidence="3">
    <location>
        <begin position="241"/>
        <end position="274"/>
    </location>
</feature>
<feature type="region of interest" description="Disordered" evidence="3">
    <location>
        <begin position="4958"/>
        <end position="4982"/>
    </location>
</feature>
<feature type="region of interest" description="Disordered" evidence="3">
    <location>
        <begin position="4875"/>
        <end position="4929"/>
    </location>
</feature>
<feature type="compositionally biased region" description="Polar residues" evidence="3">
    <location>
        <begin position="3373"/>
        <end position="3383"/>
    </location>
</feature>
<feature type="compositionally biased region" description="Basic and acidic residues" evidence="3">
    <location>
        <begin position="5678"/>
        <end position="5689"/>
    </location>
</feature>
<feature type="repeat" description="RCC1" evidence="1">
    <location>
        <begin position="97"/>
        <end position="151"/>
    </location>
</feature>
<feature type="compositionally biased region" description="Basic and acidic residues" evidence="3">
    <location>
        <begin position="1291"/>
        <end position="1306"/>
    </location>
</feature>
<feature type="compositionally biased region" description="Polar residues" evidence="3">
    <location>
        <begin position="5095"/>
        <end position="5114"/>
    </location>
</feature>
<feature type="compositionally biased region" description="Polar residues" evidence="3">
    <location>
        <begin position="1191"/>
        <end position="1210"/>
    </location>
</feature>
<feature type="region of interest" description="Disordered" evidence="3">
    <location>
        <begin position="3047"/>
        <end position="3083"/>
    </location>
</feature>
<feature type="region of interest" description="Disordered" evidence="3">
    <location>
        <begin position="6330"/>
        <end position="6369"/>
    </location>
</feature>
<feature type="compositionally biased region" description="Polar residues" evidence="3">
    <location>
        <begin position="5745"/>
        <end position="5755"/>
    </location>
</feature>
<feature type="region of interest" description="Disordered" evidence="3">
    <location>
        <begin position="1181"/>
        <end position="1371"/>
    </location>
</feature>
<feature type="compositionally biased region" description="Basic and acidic residues" evidence="3">
    <location>
        <begin position="6350"/>
        <end position="6369"/>
    </location>
</feature>